<proteinExistence type="predicted"/>
<dbReference type="EMBL" id="BJUY01000020">
    <property type="protein sequence ID" value="GEK91827.1"/>
    <property type="molecule type" value="Genomic_DNA"/>
</dbReference>
<evidence type="ECO:0000313" key="1">
    <source>
        <dbReference type="EMBL" id="GEK91827.1"/>
    </source>
</evidence>
<name>A0A511B1Y2_9LACT</name>
<organism evidence="1 2">
    <name type="scientific">Alkalibacterium kapii</name>
    <dbReference type="NCBI Taxonomy" id="426704"/>
    <lineage>
        <taxon>Bacteria</taxon>
        <taxon>Bacillati</taxon>
        <taxon>Bacillota</taxon>
        <taxon>Bacilli</taxon>
        <taxon>Lactobacillales</taxon>
        <taxon>Carnobacteriaceae</taxon>
        <taxon>Alkalibacterium</taxon>
    </lineage>
</organism>
<gene>
    <name evidence="1" type="ORF">AKA01nite_14490</name>
</gene>
<dbReference type="AlphaFoldDB" id="A0A511B1Y2"/>
<accession>A0A511B1Y2</accession>
<comment type="caution">
    <text evidence="1">The sequence shown here is derived from an EMBL/GenBank/DDBJ whole genome shotgun (WGS) entry which is preliminary data.</text>
</comment>
<evidence type="ECO:0000313" key="2">
    <source>
        <dbReference type="Proteomes" id="UP000321662"/>
    </source>
</evidence>
<sequence>MRDRLCSTGSKNQKGVRVKNTIGGHTNELVSSGSTHVAFVDVKSIEIKYDRGKSNHSAKWESILWKKSKLMVQLVLCL</sequence>
<reference evidence="1 2" key="1">
    <citation type="submission" date="2019-07" db="EMBL/GenBank/DDBJ databases">
        <title>Whole genome shotgun sequence of Alkalibacterium kapii NBRC 103247.</title>
        <authorList>
            <person name="Hosoyama A."/>
            <person name="Uohara A."/>
            <person name="Ohji S."/>
            <person name="Ichikawa N."/>
        </authorList>
    </citation>
    <scope>NUCLEOTIDE SEQUENCE [LARGE SCALE GENOMIC DNA]</scope>
    <source>
        <strain evidence="1 2">NBRC 103247</strain>
    </source>
</reference>
<dbReference type="Proteomes" id="UP000321662">
    <property type="component" value="Unassembled WGS sequence"/>
</dbReference>
<keyword evidence="2" id="KW-1185">Reference proteome</keyword>
<protein>
    <submittedName>
        <fullName evidence="1">Uncharacterized protein</fullName>
    </submittedName>
</protein>